<dbReference type="OrthoDB" id="2407927at2759"/>
<evidence type="ECO:0000313" key="1">
    <source>
        <dbReference type="EMBL" id="GES95947.1"/>
    </source>
</evidence>
<reference evidence="1" key="1">
    <citation type="submission" date="2019-10" db="EMBL/GenBank/DDBJ databases">
        <title>Conservation and host-specific expression of non-tandemly repeated heterogenous ribosome RNA gene in arbuscular mycorrhizal fungi.</title>
        <authorList>
            <person name="Maeda T."/>
            <person name="Kobayashi Y."/>
            <person name="Nakagawa T."/>
            <person name="Ezawa T."/>
            <person name="Yamaguchi K."/>
            <person name="Bino T."/>
            <person name="Nishimoto Y."/>
            <person name="Shigenobu S."/>
            <person name="Kawaguchi M."/>
        </authorList>
    </citation>
    <scope>NUCLEOTIDE SEQUENCE</scope>
    <source>
        <strain evidence="1">HR1</strain>
    </source>
</reference>
<dbReference type="AlphaFoldDB" id="A0A8H3QYA0"/>
<accession>A0A8H3QYA0</accession>
<gene>
    <name evidence="1" type="ORF">RCL2_002260200</name>
</gene>
<comment type="caution">
    <text evidence="1">The sequence shown here is derived from an EMBL/GenBank/DDBJ whole genome shotgun (WGS) entry which is preliminary data.</text>
</comment>
<evidence type="ECO:0000313" key="2">
    <source>
        <dbReference type="Proteomes" id="UP000615446"/>
    </source>
</evidence>
<name>A0A8H3QYA0_9GLOM</name>
<organism evidence="1 2">
    <name type="scientific">Rhizophagus clarus</name>
    <dbReference type="NCBI Taxonomy" id="94130"/>
    <lineage>
        <taxon>Eukaryota</taxon>
        <taxon>Fungi</taxon>
        <taxon>Fungi incertae sedis</taxon>
        <taxon>Mucoromycota</taxon>
        <taxon>Glomeromycotina</taxon>
        <taxon>Glomeromycetes</taxon>
        <taxon>Glomerales</taxon>
        <taxon>Glomeraceae</taxon>
        <taxon>Rhizophagus</taxon>
    </lineage>
</organism>
<protein>
    <submittedName>
        <fullName evidence="1">Uncharacterized protein</fullName>
    </submittedName>
</protein>
<sequence>MYEVAYSIIRIKHALEEIVTNYFDKITNSNIKKILKRHNFYDKVNTLAKLLQLIKNAILLFERNNTNLADVFIQMIRLVYIIKNFRSNNLVALKQHAI</sequence>
<proteinExistence type="predicted"/>
<dbReference type="Proteomes" id="UP000615446">
    <property type="component" value="Unassembled WGS sequence"/>
</dbReference>
<dbReference type="EMBL" id="BLAL01000246">
    <property type="protein sequence ID" value="GES95947.1"/>
    <property type="molecule type" value="Genomic_DNA"/>
</dbReference>